<dbReference type="AlphaFoldDB" id="A0A2K3NSR9"/>
<protein>
    <submittedName>
        <fullName evidence="1">Uncharacterized protein</fullName>
    </submittedName>
</protein>
<proteinExistence type="predicted"/>
<dbReference type="Proteomes" id="UP000236291">
    <property type="component" value="Unassembled WGS sequence"/>
</dbReference>
<organism evidence="1 2">
    <name type="scientific">Trifolium pratense</name>
    <name type="common">Red clover</name>
    <dbReference type="NCBI Taxonomy" id="57577"/>
    <lineage>
        <taxon>Eukaryota</taxon>
        <taxon>Viridiplantae</taxon>
        <taxon>Streptophyta</taxon>
        <taxon>Embryophyta</taxon>
        <taxon>Tracheophyta</taxon>
        <taxon>Spermatophyta</taxon>
        <taxon>Magnoliopsida</taxon>
        <taxon>eudicotyledons</taxon>
        <taxon>Gunneridae</taxon>
        <taxon>Pentapetalae</taxon>
        <taxon>rosids</taxon>
        <taxon>fabids</taxon>
        <taxon>Fabales</taxon>
        <taxon>Fabaceae</taxon>
        <taxon>Papilionoideae</taxon>
        <taxon>50 kb inversion clade</taxon>
        <taxon>NPAAA clade</taxon>
        <taxon>Hologalegina</taxon>
        <taxon>IRL clade</taxon>
        <taxon>Trifolieae</taxon>
        <taxon>Trifolium</taxon>
    </lineage>
</organism>
<accession>A0A2K3NSR9</accession>
<comment type="caution">
    <text evidence="1">The sequence shown here is derived from an EMBL/GenBank/DDBJ whole genome shotgun (WGS) entry which is preliminary data.</text>
</comment>
<dbReference type="EMBL" id="ASHM01001129">
    <property type="protein sequence ID" value="PNY06082.1"/>
    <property type="molecule type" value="Genomic_DNA"/>
</dbReference>
<reference evidence="1 2" key="2">
    <citation type="journal article" date="2017" name="Front. Plant Sci.">
        <title>Gene Classification and Mining of Molecular Markers Useful in Red Clover (Trifolium pratense) Breeding.</title>
        <authorList>
            <person name="Istvanek J."/>
            <person name="Dluhosova J."/>
            <person name="Dluhos P."/>
            <person name="Patkova L."/>
            <person name="Nedelnik J."/>
            <person name="Repkova J."/>
        </authorList>
    </citation>
    <scope>NUCLEOTIDE SEQUENCE [LARGE SCALE GENOMIC DNA]</scope>
    <source>
        <strain evidence="2">cv. Tatra</strain>
        <tissue evidence="1">Young leaves</tissue>
    </source>
</reference>
<reference evidence="1 2" key="1">
    <citation type="journal article" date="2014" name="Am. J. Bot.">
        <title>Genome assembly and annotation for red clover (Trifolium pratense; Fabaceae).</title>
        <authorList>
            <person name="Istvanek J."/>
            <person name="Jaros M."/>
            <person name="Krenek A."/>
            <person name="Repkova J."/>
        </authorList>
    </citation>
    <scope>NUCLEOTIDE SEQUENCE [LARGE SCALE GENOMIC DNA]</scope>
    <source>
        <strain evidence="2">cv. Tatra</strain>
        <tissue evidence="1">Young leaves</tissue>
    </source>
</reference>
<name>A0A2K3NSR9_TRIPR</name>
<evidence type="ECO:0000313" key="1">
    <source>
        <dbReference type="EMBL" id="PNY06082.1"/>
    </source>
</evidence>
<sequence>MVEEGEETFYLYVTPNPNTLTKPRLTAQVQGSRKVFPGIPKHFLSGEVYSTMQSTHGWCKLPDGQVKAVTGPTTTVKLPSHSMLLACKHLPRVNHLGKALKISINHGSAAPPGIWGNLNTTTT</sequence>
<gene>
    <name evidence="1" type="ORF">L195_g002544</name>
</gene>
<evidence type="ECO:0000313" key="2">
    <source>
        <dbReference type="Proteomes" id="UP000236291"/>
    </source>
</evidence>